<accession>A0A0P7DNY5</accession>
<name>A0A0P7DNY5_9GAMM</name>
<evidence type="ECO:0000259" key="1">
    <source>
        <dbReference type="PROSITE" id="PS51186"/>
    </source>
</evidence>
<evidence type="ECO:0000313" key="3">
    <source>
        <dbReference type="Proteomes" id="UP000050378"/>
    </source>
</evidence>
<protein>
    <submittedName>
        <fullName evidence="2">GNAT family acetyltransferase</fullName>
    </submittedName>
</protein>
<dbReference type="Proteomes" id="UP000050378">
    <property type="component" value="Unassembled WGS sequence"/>
</dbReference>
<dbReference type="InterPro" id="IPR000182">
    <property type="entry name" value="GNAT_dom"/>
</dbReference>
<evidence type="ECO:0000313" key="2">
    <source>
        <dbReference type="EMBL" id="KPM82586.1"/>
    </source>
</evidence>
<dbReference type="RefSeq" id="WP_054553789.1">
    <property type="nucleotide sequence ID" value="NZ_LJTC01000010.1"/>
</dbReference>
<dbReference type="InterPro" id="IPR053144">
    <property type="entry name" value="Acetyltransferase_Butenolide"/>
</dbReference>
<keyword evidence="2" id="KW-0808">Transferase</keyword>
<gene>
    <name evidence="2" type="ORF">AOG27_14840</name>
</gene>
<dbReference type="PANTHER" id="PTHR43233:SF1">
    <property type="entry name" value="FAMILY N-ACETYLTRANSFERASE, PUTATIVE (AFU_ORTHOLOGUE AFUA_6G03350)-RELATED"/>
    <property type="match status" value="1"/>
</dbReference>
<reference evidence="2 3" key="1">
    <citation type="submission" date="2015-09" db="EMBL/GenBank/DDBJ databases">
        <title>Draft Genome Sequence of Pseudoalteromonas lipolytica UCD-48B.</title>
        <authorList>
            <person name="Krusor M."/>
            <person name="Coil D.A."/>
            <person name="Lang J.M."/>
            <person name="Eisen J.A."/>
            <person name="Alexiev A."/>
        </authorList>
    </citation>
    <scope>NUCLEOTIDE SEQUENCE [LARGE SCALE GENOMIC DNA]</scope>
    <source>
        <strain evidence="2 3">UCD-48B</strain>
    </source>
</reference>
<dbReference type="AlphaFoldDB" id="A0A0P7DNY5"/>
<dbReference type="PATRIC" id="fig|570156.3.peg.4056"/>
<dbReference type="Pfam" id="PF13673">
    <property type="entry name" value="Acetyltransf_10"/>
    <property type="match status" value="1"/>
</dbReference>
<dbReference type="CDD" id="cd04301">
    <property type="entry name" value="NAT_SF"/>
    <property type="match status" value="1"/>
</dbReference>
<dbReference type="STRING" id="570156.AOG27_14840"/>
<organism evidence="2 3">
    <name type="scientific">Pseudoalteromonas lipolytica</name>
    <dbReference type="NCBI Taxonomy" id="570156"/>
    <lineage>
        <taxon>Bacteria</taxon>
        <taxon>Pseudomonadati</taxon>
        <taxon>Pseudomonadota</taxon>
        <taxon>Gammaproteobacteria</taxon>
        <taxon>Alteromonadales</taxon>
        <taxon>Pseudoalteromonadaceae</taxon>
        <taxon>Pseudoalteromonas</taxon>
    </lineage>
</organism>
<dbReference type="GO" id="GO:0016747">
    <property type="term" value="F:acyltransferase activity, transferring groups other than amino-acyl groups"/>
    <property type="evidence" value="ECO:0007669"/>
    <property type="project" value="InterPro"/>
</dbReference>
<dbReference type="PANTHER" id="PTHR43233">
    <property type="entry name" value="FAMILY N-ACETYLTRANSFERASE, PUTATIVE (AFU_ORTHOLOGUE AFUA_6G03350)-RELATED"/>
    <property type="match status" value="1"/>
</dbReference>
<dbReference type="Gene3D" id="3.40.630.30">
    <property type="match status" value="1"/>
</dbReference>
<feature type="domain" description="N-acetyltransferase" evidence="1">
    <location>
        <begin position="4"/>
        <end position="144"/>
    </location>
</feature>
<comment type="caution">
    <text evidence="2">The sequence shown here is derived from an EMBL/GenBank/DDBJ whole genome shotgun (WGS) entry which is preliminary data.</text>
</comment>
<proteinExistence type="predicted"/>
<dbReference type="OrthoDB" id="3216107at2"/>
<dbReference type="InterPro" id="IPR016181">
    <property type="entry name" value="Acyl_CoA_acyltransferase"/>
</dbReference>
<dbReference type="PROSITE" id="PS51186">
    <property type="entry name" value="GNAT"/>
    <property type="match status" value="1"/>
</dbReference>
<dbReference type="EMBL" id="LJTC01000010">
    <property type="protein sequence ID" value="KPM82586.1"/>
    <property type="molecule type" value="Genomic_DNA"/>
</dbReference>
<dbReference type="SUPFAM" id="SSF55729">
    <property type="entry name" value="Acyl-CoA N-acyltransferases (Nat)"/>
    <property type="match status" value="1"/>
</dbReference>
<sequence length="144" mass="16533">MQGYRISTNKTDLDFEVIYGFISKSYWASGIPKQTLETAISNSFCFGVYDSYDSQVGFARLIIDKATFAYLSDVFIVESHRGKGLSKWLVESIVSHPELQGLRRMVLATKDAHGLYAQYGFQPIENPEMFMQIWNPNVYHELEK</sequence>